<gene>
    <name evidence="2" type="ORF">CMC5_008720</name>
</gene>
<feature type="region of interest" description="Disordered" evidence="1">
    <location>
        <begin position="129"/>
        <end position="160"/>
    </location>
</feature>
<dbReference type="STRING" id="52.CMC5_008720"/>
<organism evidence="2 3">
    <name type="scientific">Chondromyces crocatus</name>
    <dbReference type="NCBI Taxonomy" id="52"/>
    <lineage>
        <taxon>Bacteria</taxon>
        <taxon>Pseudomonadati</taxon>
        <taxon>Myxococcota</taxon>
        <taxon>Polyangia</taxon>
        <taxon>Polyangiales</taxon>
        <taxon>Polyangiaceae</taxon>
        <taxon>Chondromyces</taxon>
    </lineage>
</organism>
<evidence type="ECO:0000313" key="3">
    <source>
        <dbReference type="Proteomes" id="UP000067626"/>
    </source>
</evidence>
<dbReference type="RefSeq" id="WP_050429217.1">
    <property type="nucleotide sequence ID" value="NZ_CP012159.1"/>
</dbReference>
<reference evidence="2 3" key="1">
    <citation type="submission" date="2015-07" db="EMBL/GenBank/DDBJ databases">
        <title>Genome analysis of myxobacterium Chondromyces crocatus Cm c5 reveals a high potential for natural compound synthesis and the genetic basis for the loss of fruiting body formation.</title>
        <authorList>
            <person name="Zaburannyi N."/>
            <person name="Bunk B."/>
            <person name="Maier J."/>
            <person name="Overmann J."/>
            <person name="Mueller R."/>
        </authorList>
    </citation>
    <scope>NUCLEOTIDE SEQUENCE [LARGE SCALE GENOMIC DNA]</scope>
    <source>
        <strain evidence="2 3">Cm c5</strain>
    </source>
</reference>
<dbReference type="EMBL" id="CP012159">
    <property type="protein sequence ID" value="AKT36751.1"/>
    <property type="molecule type" value="Genomic_DNA"/>
</dbReference>
<sequence>MKPSSSSWSLGAIALSVVGCGGTDSSDCTLLACASSFVVDFVRTGAWNPGEYRIRVVTEDRSVDCTTSLPLSCNAPSPCPADANVQLLLVGCNLAPSEHYLGGVEFAQGATPASVTVSVFHDEQLLGEGSYRPTYTTSNPNGPDCEPTCRTSPPERIELP</sequence>
<evidence type="ECO:0008006" key="4">
    <source>
        <dbReference type="Google" id="ProtNLM"/>
    </source>
</evidence>
<dbReference type="PROSITE" id="PS51257">
    <property type="entry name" value="PROKAR_LIPOPROTEIN"/>
    <property type="match status" value="1"/>
</dbReference>
<dbReference type="KEGG" id="ccro:CMC5_008720"/>
<dbReference type="OrthoDB" id="5521862at2"/>
<evidence type="ECO:0000256" key="1">
    <source>
        <dbReference type="SAM" id="MobiDB-lite"/>
    </source>
</evidence>
<keyword evidence="3" id="KW-1185">Reference proteome</keyword>
<protein>
    <recommendedName>
        <fullName evidence="4">Lipoprotein</fullName>
    </recommendedName>
</protein>
<dbReference type="AlphaFoldDB" id="A0A0K1E796"/>
<name>A0A0K1E796_CHOCO</name>
<proteinExistence type="predicted"/>
<evidence type="ECO:0000313" key="2">
    <source>
        <dbReference type="EMBL" id="AKT36751.1"/>
    </source>
</evidence>
<accession>A0A0K1E796</accession>
<dbReference type="Proteomes" id="UP000067626">
    <property type="component" value="Chromosome"/>
</dbReference>